<feature type="transmembrane region" description="Helical" evidence="2">
    <location>
        <begin position="12"/>
        <end position="31"/>
    </location>
</feature>
<dbReference type="KEGG" id="dpte:113792570"/>
<evidence type="ECO:0000256" key="2">
    <source>
        <dbReference type="SAM" id="Phobius"/>
    </source>
</evidence>
<dbReference type="InParanoid" id="A0A6P6XY95"/>
<evidence type="ECO:0000256" key="1">
    <source>
        <dbReference type="SAM" id="MobiDB-lite"/>
    </source>
</evidence>
<proteinExistence type="predicted"/>
<feature type="compositionally biased region" description="Polar residues" evidence="1">
    <location>
        <begin position="141"/>
        <end position="150"/>
    </location>
</feature>
<protein>
    <submittedName>
        <fullName evidence="4">Uncharacterized protein LOC113792570</fullName>
    </submittedName>
</protein>
<reference evidence="4" key="1">
    <citation type="submission" date="2025-08" db="UniProtKB">
        <authorList>
            <consortium name="RefSeq"/>
        </authorList>
    </citation>
    <scope>IDENTIFICATION</scope>
    <source>
        <strain evidence="4">Airmid</strain>
    </source>
</reference>
<sequence length="191" mass="22161">MATLFNDIYIQFSIILLSIILVLTVLIIYIVQQTLTIRKEYRKKFQNNSDGKISQKQQNHQEKNNDRLWIKRQKSHTSINYVTLDSLPADLRQVDNNEENIIDHQQQQQQKQDPNGTQMVTFLPPKNNKNHNQSGGGGGSDNHQQQQQHHTLPKRFPTPPPSVSMSAAVDIHDYRHDNDINELSEYCEPNH</sequence>
<keyword evidence="2" id="KW-0472">Membrane</keyword>
<feature type="compositionally biased region" description="Polar residues" evidence="1">
    <location>
        <begin position="46"/>
        <end position="58"/>
    </location>
</feature>
<feature type="region of interest" description="Disordered" evidence="1">
    <location>
        <begin position="46"/>
        <end position="70"/>
    </location>
</feature>
<gene>
    <name evidence="4" type="primary">LOC113792570</name>
</gene>
<dbReference type="Proteomes" id="UP000515146">
    <property type="component" value="Unplaced"/>
</dbReference>
<name>A0A6P6XY95_DERPT</name>
<accession>A0A6P6XY95</accession>
<keyword evidence="2" id="KW-1133">Transmembrane helix</keyword>
<evidence type="ECO:0000313" key="3">
    <source>
        <dbReference type="Proteomes" id="UP000515146"/>
    </source>
</evidence>
<organism evidence="3 4">
    <name type="scientific">Dermatophagoides pteronyssinus</name>
    <name type="common">European house dust mite</name>
    <dbReference type="NCBI Taxonomy" id="6956"/>
    <lineage>
        <taxon>Eukaryota</taxon>
        <taxon>Metazoa</taxon>
        <taxon>Ecdysozoa</taxon>
        <taxon>Arthropoda</taxon>
        <taxon>Chelicerata</taxon>
        <taxon>Arachnida</taxon>
        <taxon>Acari</taxon>
        <taxon>Acariformes</taxon>
        <taxon>Sarcoptiformes</taxon>
        <taxon>Astigmata</taxon>
        <taxon>Psoroptidia</taxon>
        <taxon>Analgoidea</taxon>
        <taxon>Pyroglyphidae</taxon>
        <taxon>Dermatophagoidinae</taxon>
        <taxon>Dermatophagoides</taxon>
    </lineage>
</organism>
<feature type="compositionally biased region" description="Basic and acidic residues" evidence="1">
    <location>
        <begin position="59"/>
        <end position="69"/>
    </location>
</feature>
<keyword evidence="3" id="KW-1185">Reference proteome</keyword>
<keyword evidence="2" id="KW-0812">Transmembrane</keyword>
<dbReference type="RefSeq" id="XP_027198277.1">
    <property type="nucleotide sequence ID" value="XM_027342476.1"/>
</dbReference>
<dbReference type="AlphaFoldDB" id="A0A6P6XY95"/>
<feature type="region of interest" description="Disordered" evidence="1">
    <location>
        <begin position="103"/>
        <end position="165"/>
    </location>
</feature>
<evidence type="ECO:0000313" key="4">
    <source>
        <dbReference type="RefSeq" id="XP_027198277.1"/>
    </source>
</evidence>